<protein>
    <submittedName>
        <fullName evidence="2">Uncharacterized protein</fullName>
    </submittedName>
</protein>
<proteinExistence type="predicted"/>
<keyword evidence="3" id="KW-1185">Reference proteome</keyword>
<comment type="caution">
    <text evidence="2">The sequence shown here is derived from an EMBL/GenBank/DDBJ whole genome shotgun (WGS) entry which is preliminary data.</text>
</comment>
<sequence length="73" mass="8117">MTSPSGSLAEVHKYTIQYSTIPFAVRSVTQNESFSIFVTPKTYTLYTGTGLKDSESRLEPSKSTDDDEEYPAD</sequence>
<gene>
    <name evidence="2" type="ORF">TNCT_454431</name>
</gene>
<dbReference type="EMBL" id="BMAO01023871">
    <property type="protein sequence ID" value="GFQ91502.1"/>
    <property type="molecule type" value="Genomic_DNA"/>
</dbReference>
<organism evidence="2 3">
    <name type="scientific">Trichonephila clavata</name>
    <name type="common">Joro spider</name>
    <name type="synonym">Nephila clavata</name>
    <dbReference type="NCBI Taxonomy" id="2740835"/>
    <lineage>
        <taxon>Eukaryota</taxon>
        <taxon>Metazoa</taxon>
        <taxon>Ecdysozoa</taxon>
        <taxon>Arthropoda</taxon>
        <taxon>Chelicerata</taxon>
        <taxon>Arachnida</taxon>
        <taxon>Araneae</taxon>
        <taxon>Araneomorphae</taxon>
        <taxon>Entelegynae</taxon>
        <taxon>Araneoidea</taxon>
        <taxon>Nephilidae</taxon>
        <taxon>Trichonephila</taxon>
    </lineage>
</organism>
<dbReference type="AlphaFoldDB" id="A0A8X6IBW6"/>
<feature type="region of interest" description="Disordered" evidence="1">
    <location>
        <begin position="48"/>
        <end position="73"/>
    </location>
</feature>
<name>A0A8X6IBW6_TRICU</name>
<accession>A0A8X6IBW6</accession>
<evidence type="ECO:0000313" key="3">
    <source>
        <dbReference type="Proteomes" id="UP000887116"/>
    </source>
</evidence>
<evidence type="ECO:0000313" key="2">
    <source>
        <dbReference type="EMBL" id="GFQ91502.1"/>
    </source>
</evidence>
<dbReference type="Proteomes" id="UP000887116">
    <property type="component" value="Unassembled WGS sequence"/>
</dbReference>
<evidence type="ECO:0000256" key="1">
    <source>
        <dbReference type="SAM" id="MobiDB-lite"/>
    </source>
</evidence>
<feature type="compositionally biased region" description="Basic and acidic residues" evidence="1">
    <location>
        <begin position="52"/>
        <end position="64"/>
    </location>
</feature>
<reference evidence="2" key="1">
    <citation type="submission" date="2020-07" db="EMBL/GenBank/DDBJ databases">
        <title>Multicomponent nature underlies the extraordinary mechanical properties of spider dragline silk.</title>
        <authorList>
            <person name="Kono N."/>
            <person name="Nakamura H."/>
            <person name="Mori M."/>
            <person name="Yoshida Y."/>
            <person name="Ohtoshi R."/>
            <person name="Malay A.D."/>
            <person name="Moran D.A.P."/>
            <person name="Tomita M."/>
            <person name="Numata K."/>
            <person name="Arakawa K."/>
        </authorList>
    </citation>
    <scope>NUCLEOTIDE SEQUENCE</scope>
</reference>